<dbReference type="SFLD" id="SFLDG00358">
    <property type="entry name" value="Main_(cytGST)"/>
    <property type="match status" value="1"/>
</dbReference>
<protein>
    <submittedName>
        <fullName evidence="3">Uncharacterized protein</fullName>
    </submittedName>
</protein>
<dbReference type="Pfam" id="PF13409">
    <property type="entry name" value="GST_N_2"/>
    <property type="match status" value="1"/>
</dbReference>
<organism evidence="3 4">
    <name type="scientific">Ceratodon purpureus</name>
    <name type="common">Fire moss</name>
    <name type="synonym">Dicranum purpureum</name>
    <dbReference type="NCBI Taxonomy" id="3225"/>
    <lineage>
        <taxon>Eukaryota</taxon>
        <taxon>Viridiplantae</taxon>
        <taxon>Streptophyta</taxon>
        <taxon>Embryophyta</taxon>
        <taxon>Bryophyta</taxon>
        <taxon>Bryophytina</taxon>
        <taxon>Bryopsida</taxon>
        <taxon>Dicranidae</taxon>
        <taxon>Pseudoditrichales</taxon>
        <taxon>Ditrichaceae</taxon>
        <taxon>Ceratodon</taxon>
    </lineage>
</organism>
<keyword evidence="4" id="KW-1185">Reference proteome</keyword>
<dbReference type="InterPro" id="IPR040079">
    <property type="entry name" value="Glutathione_S-Trfase"/>
</dbReference>
<dbReference type="InterPro" id="IPR004046">
    <property type="entry name" value="GST_C"/>
</dbReference>
<accession>A0A8T0J1Z6</accession>
<dbReference type="Proteomes" id="UP000822688">
    <property type="component" value="Chromosome 2"/>
</dbReference>
<dbReference type="InterPro" id="IPR044617">
    <property type="entry name" value="TCHQD"/>
</dbReference>
<reference evidence="3" key="1">
    <citation type="submission" date="2020-06" db="EMBL/GenBank/DDBJ databases">
        <title>WGS assembly of Ceratodon purpureus strain R40.</title>
        <authorList>
            <person name="Carey S.B."/>
            <person name="Jenkins J."/>
            <person name="Shu S."/>
            <person name="Lovell J.T."/>
            <person name="Sreedasyam A."/>
            <person name="Maumus F."/>
            <person name="Tiley G.P."/>
            <person name="Fernandez-Pozo N."/>
            <person name="Barry K."/>
            <person name="Chen C."/>
            <person name="Wang M."/>
            <person name="Lipzen A."/>
            <person name="Daum C."/>
            <person name="Saski C.A."/>
            <person name="Payton A.C."/>
            <person name="Mcbreen J.C."/>
            <person name="Conrad R.E."/>
            <person name="Kollar L.M."/>
            <person name="Olsson S."/>
            <person name="Huttunen S."/>
            <person name="Landis J.B."/>
            <person name="Wickett N.J."/>
            <person name="Johnson M.G."/>
            <person name="Rensing S.A."/>
            <person name="Grimwood J."/>
            <person name="Schmutz J."/>
            <person name="Mcdaniel S.F."/>
        </authorList>
    </citation>
    <scope>NUCLEOTIDE SEQUENCE</scope>
    <source>
        <strain evidence="3">R40</strain>
    </source>
</reference>
<evidence type="ECO:0000259" key="2">
    <source>
        <dbReference type="PROSITE" id="PS50405"/>
    </source>
</evidence>
<dbReference type="SUPFAM" id="SSF52833">
    <property type="entry name" value="Thioredoxin-like"/>
    <property type="match status" value="1"/>
</dbReference>
<dbReference type="InterPro" id="IPR004045">
    <property type="entry name" value="Glutathione_S-Trfase_N"/>
</dbReference>
<dbReference type="GO" id="GO:0004364">
    <property type="term" value="F:glutathione transferase activity"/>
    <property type="evidence" value="ECO:0007669"/>
    <property type="project" value="InterPro"/>
</dbReference>
<dbReference type="InterPro" id="IPR036282">
    <property type="entry name" value="Glutathione-S-Trfase_C_sf"/>
</dbReference>
<proteinExistence type="predicted"/>
<feature type="domain" description="GST N-terminal" evidence="1">
    <location>
        <begin position="127"/>
        <end position="208"/>
    </location>
</feature>
<dbReference type="PANTHER" id="PTHR45374">
    <property type="entry name" value="GLUTATHIONE S-TRANSFERASE TCHQD"/>
    <property type="match status" value="1"/>
</dbReference>
<dbReference type="Gene3D" id="1.20.1050.10">
    <property type="match status" value="1"/>
</dbReference>
<dbReference type="SUPFAM" id="SSF47616">
    <property type="entry name" value="GST C-terminal domain-like"/>
    <property type="match status" value="1"/>
</dbReference>
<dbReference type="PROSITE" id="PS50405">
    <property type="entry name" value="GST_CTER"/>
    <property type="match status" value="1"/>
</dbReference>
<dbReference type="InterPro" id="IPR010987">
    <property type="entry name" value="Glutathione-S-Trfase_C-like"/>
</dbReference>
<dbReference type="SFLD" id="SFLDS00019">
    <property type="entry name" value="Glutathione_Transferase_(cytos"/>
    <property type="match status" value="1"/>
</dbReference>
<evidence type="ECO:0000313" key="4">
    <source>
        <dbReference type="Proteomes" id="UP000822688"/>
    </source>
</evidence>
<dbReference type="CDD" id="cd00299">
    <property type="entry name" value="GST_C_family"/>
    <property type="match status" value="1"/>
</dbReference>
<dbReference type="PROSITE" id="PS50404">
    <property type="entry name" value="GST_NTER"/>
    <property type="match status" value="1"/>
</dbReference>
<dbReference type="EMBL" id="CM026422">
    <property type="protein sequence ID" value="KAG0588998.1"/>
    <property type="molecule type" value="Genomic_DNA"/>
</dbReference>
<evidence type="ECO:0000313" key="3">
    <source>
        <dbReference type="EMBL" id="KAG0588998.1"/>
    </source>
</evidence>
<feature type="domain" description="GST C-terminal" evidence="2">
    <location>
        <begin position="210"/>
        <end position="372"/>
    </location>
</feature>
<dbReference type="Pfam" id="PF00043">
    <property type="entry name" value="GST_C"/>
    <property type="match status" value="1"/>
</dbReference>
<dbReference type="Gene3D" id="3.40.30.10">
    <property type="entry name" value="Glutaredoxin"/>
    <property type="match status" value="1"/>
</dbReference>
<comment type="caution">
    <text evidence="3">The sequence shown here is derived from an EMBL/GenBank/DDBJ whole genome shotgun (WGS) entry which is preliminary data.</text>
</comment>
<dbReference type="InterPro" id="IPR036249">
    <property type="entry name" value="Thioredoxin-like_sf"/>
</dbReference>
<evidence type="ECO:0000259" key="1">
    <source>
        <dbReference type="PROSITE" id="PS50404"/>
    </source>
</evidence>
<name>A0A8T0J1Z6_CERPU</name>
<dbReference type="PANTHER" id="PTHR45374:SF2">
    <property type="entry name" value="TCHQD CLASS GLUTATHIONE S-TRANSFERASE"/>
    <property type="match status" value="1"/>
</dbReference>
<dbReference type="AlphaFoldDB" id="A0A8T0J1Z6"/>
<sequence>MEQIVMGRTLVVASSAISSACIAASAGRASGLLGGLKALPVLGVGGSKLFSSCSAFAGSSSGVVRVSNNVDLSGSFAGQESERFGLQRRTFVKSCAASWLMCTAAMAGSFGTASAQPASSDSDASSNLVTFYNYALAFNPAKGKLALEEKNIKYVEKKIDLFNGDSLEPWYLKINPQASAPTLVVGSENITQSVEIIRWADRQGSPLGGDSVDRAFVDEWLNKVNAWDGNLFVAANTPGGAALKVSTEYKIKVAEANAKKNPDMADLYKEKISTMTKNLIDNPNNKAVSDDNRKQLVALLDEANARLATNKYLAGPAYTMADVIFTPVLYRIYQLKFDSEYLDPRPNIKKYYQELEKRPSYKAVFGTSDNPLAAAGEVIPAVGKVVVDQVTGKYNQ</sequence>
<gene>
    <name evidence="3" type="ORF">KC19_2G284200</name>
</gene>